<gene>
    <name evidence="2" type="ORF">EV192_1011603</name>
</gene>
<dbReference type="GO" id="GO:0016491">
    <property type="term" value="F:oxidoreductase activity"/>
    <property type="evidence" value="ECO:0007669"/>
    <property type="project" value="InterPro"/>
</dbReference>
<feature type="domain" description="ER-bound oxygenase mpaB/mpaB'/Rubber oxygenase catalytic" evidence="1">
    <location>
        <begin position="9"/>
        <end position="246"/>
    </location>
</feature>
<protein>
    <submittedName>
        <fullName evidence="2">Uncharacterized protein (DUF2236 family)</fullName>
    </submittedName>
</protein>
<reference evidence="2 3" key="1">
    <citation type="submission" date="2019-03" db="EMBL/GenBank/DDBJ databases">
        <title>Genomic Encyclopedia of Type Strains, Phase IV (KMG-IV): sequencing the most valuable type-strain genomes for metagenomic binning, comparative biology and taxonomic classification.</title>
        <authorList>
            <person name="Goeker M."/>
        </authorList>
    </citation>
    <scope>NUCLEOTIDE SEQUENCE [LARGE SCALE GENOMIC DNA]</scope>
    <source>
        <strain evidence="2 3">DSM 45934</strain>
    </source>
</reference>
<accession>A0A4R2JYX5</accession>
<evidence type="ECO:0000259" key="1">
    <source>
        <dbReference type="Pfam" id="PF09995"/>
    </source>
</evidence>
<dbReference type="PANTHER" id="PTHR36151">
    <property type="entry name" value="BLR2777 PROTEIN"/>
    <property type="match status" value="1"/>
</dbReference>
<dbReference type="OrthoDB" id="3456672at2"/>
<organism evidence="2 3">
    <name type="scientific">Actinocrispum wychmicini</name>
    <dbReference type="NCBI Taxonomy" id="1213861"/>
    <lineage>
        <taxon>Bacteria</taxon>
        <taxon>Bacillati</taxon>
        <taxon>Actinomycetota</taxon>
        <taxon>Actinomycetes</taxon>
        <taxon>Pseudonocardiales</taxon>
        <taxon>Pseudonocardiaceae</taxon>
        <taxon>Actinocrispum</taxon>
    </lineage>
</organism>
<dbReference type="RefSeq" id="WP_132112468.1">
    <property type="nucleotide sequence ID" value="NZ_SLWS01000001.1"/>
</dbReference>
<name>A0A4R2JYX5_9PSEU</name>
<proteinExistence type="predicted"/>
<evidence type="ECO:0000313" key="3">
    <source>
        <dbReference type="Proteomes" id="UP000295680"/>
    </source>
</evidence>
<sequence length="269" mass="30448">MIGPGSATWRNAVDWRLLLGSGRALLLQVAHPTVGAGVADHSDFRKRPWQRLRRTIDSLMLQEYGGERAYTEARRLRELHKGFKGVDQHGQRYSALDPDAYCWVHATLFEAGVDLHANFGPPLPLAEQHRLYAEWRWLGEVLGIKASRMPATLTGFWEYFRHMVADELADNKSVRDVLASLADRKPVKPPWPHLPDPVWRLAGPVASGVLMTATVGTLPPPFRSRLGLQWTKADELRLRALKRAVRVGMPLVPPRLRYHPMALAARRCR</sequence>
<dbReference type="AlphaFoldDB" id="A0A4R2JYX5"/>
<dbReference type="PANTHER" id="PTHR36151:SF3">
    <property type="entry name" value="ER-BOUND OXYGENASE MPAB_MPAB'_RUBBER OXYGENASE CATALYTIC DOMAIN-CONTAINING PROTEIN"/>
    <property type="match status" value="1"/>
</dbReference>
<comment type="caution">
    <text evidence="2">The sequence shown here is derived from an EMBL/GenBank/DDBJ whole genome shotgun (WGS) entry which is preliminary data.</text>
</comment>
<dbReference type="Pfam" id="PF09995">
    <property type="entry name" value="MPAB_Lcp_cat"/>
    <property type="match status" value="1"/>
</dbReference>
<dbReference type="EMBL" id="SLWS01000001">
    <property type="protein sequence ID" value="TCO65811.1"/>
    <property type="molecule type" value="Genomic_DNA"/>
</dbReference>
<dbReference type="Proteomes" id="UP000295680">
    <property type="component" value="Unassembled WGS sequence"/>
</dbReference>
<keyword evidence="3" id="KW-1185">Reference proteome</keyword>
<dbReference type="InterPro" id="IPR018713">
    <property type="entry name" value="MPAB/Lcp_cat_dom"/>
</dbReference>
<evidence type="ECO:0000313" key="2">
    <source>
        <dbReference type="EMBL" id="TCO65811.1"/>
    </source>
</evidence>